<evidence type="ECO:0000256" key="4">
    <source>
        <dbReference type="ARBA" id="ARBA00023002"/>
    </source>
</evidence>
<evidence type="ECO:0000313" key="7">
    <source>
        <dbReference type="EMBL" id="KAK6190270.1"/>
    </source>
</evidence>
<dbReference type="GO" id="GO:0016491">
    <property type="term" value="F:oxidoreductase activity"/>
    <property type="evidence" value="ECO:0007669"/>
    <property type="project" value="UniProtKB-KW"/>
</dbReference>
<dbReference type="AlphaFoldDB" id="A0AAN8KEY7"/>
<keyword evidence="4" id="KW-0560">Oxidoreductase</keyword>
<feature type="transmembrane region" description="Helical" evidence="6">
    <location>
        <begin position="193"/>
        <end position="214"/>
    </location>
</feature>
<dbReference type="Proteomes" id="UP001347796">
    <property type="component" value="Unassembled WGS sequence"/>
</dbReference>
<evidence type="ECO:0000256" key="1">
    <source>
        <dbReference type="ARBA" id="ARBA00004240"/>
    </source>
</evidence>
<dbReference type="EMBL" id="JAZGQO010000002">
    <property type="protein sequence ID" value="KAK6190270.1"/>
    <property type="molecule type" value="Genomic_DNA"/>
</dbReference>
<dbReference type="Pfam" id="PF00106">
    <property type="entry name" value="adh_short"/>
    <property type="match status" value="1"/>
</dbReference>
<accession>A0AAN8KEY7</accession>
<dbReference type="PROSITE" id="PS00061">
    <property type="entry name" value="ADH_SHORT"/>
    <property type="match status" value="1"/>
</dbReference>
<proteinExistence type="inferred from homology"/>
<dbReference type="PANTHER" id="PTHR43899">
    <property type="entry name" value="RH59310P"/>
    <property type="match status" value="1"/>
</dbReference>
<dbReference type="SUPFAM" id="SSF51735">
    <property type="entry name" value="NAD(P)-binding Rossmann-fold domains"/>
    <property type="match status" value="1"/>
</dbReference>
<dbReference type="FunFam" id="3.40.50.720:FF:000137">
    <property type="entry name" value="Hydroxysteroid (17-beta) dehydrogenase 3"/>
    <property type="match status" value="1"/>
</dbReference>
<keyword evidence="6" id="KW-0472">Membrane</keyword>
<dbReference type="PANTHER" id="PTHR43899:SF13">
    <property type="entry name" value="RH59310P"/>
    <property type="match status" value="1"/>
</dbReference>
<protein>
    <submittedName>
        <fullName evidence="7">Uncharacterized protein</fullName>
    </submittedName>
</protein>
<feature type="transmembrane region" description="Helical" evidence="6">
    <location>
        <begin position="20"/>
        <end position="41"/>
    </location>
</feature>
<dbReference type="InterPro" id="IPR020904">
    <property type="entry name" value="Sc_DH/Rdtase_CS"/>
</dbReference>
<evidence type="ECO:0000256" key="2">
    <source>
        <dbReference type="ARBA" id="ARBA00006484"/>
    </source>
</evidence>
<dbReference type="GO" id="GO:0005783">
    <property type="term" value="C:endoplasmic reticulum"/>
    <property type="evidence" value="ECO:0007669"/>
    <property type="project" value="UniProtKB-SubCell"/>
</dbReference>
<dbReference type="InterPro" id="IPR036291">
    <property type="entry name" value="NAD(P)-bd_dom_sf"/>
</dbReference>
<dbReference type="PRINTS" id="PR00081">
    <property type="entry name" value="GDHRDH"/>
</dbReference>
<comment type="similarity">
    <text evidence="2 5">Belongs to the short-chain dehydrogenases/reductases (SDR) family.</text>
</comment>
<sequence>MAVFQNIISSLGKSADFFTVFGVTAASFVAFKAALGVFRFISTYVLAGLLGLSADLKKAGSWAVVTGCTDGIGKAYAEQLAERGINVVLISRTASKLDDLAKEIVSKYKVQTRVVAVDFTRADIYSTISRSLEGLEIGTLVNNVGMSFPFPEYFVELENREQVIRDMINVNMLSMTMLTSMVLPAMVERRRGYIINIASTAATAPLALLGLYSASKVYMDYFSQTLQQEVSNKGITVQVVLPGFVATKLSKIKKTSFMIPSPTTYVRSALATVGIENRTFGFWSHAVQGFLMASILPSMVQRNIMLGARKAGLRKRNQKKE</sequence>
<keyword evidence="3" id="KW-0521">NADP</keyword>
<name>A0AAN8KEY7_PATCE</name>
<evidence type="ECO:0000256" key="3">
    <source>
        <dbReference type="ARBA" id="ARBA00022857"/>
    </source>
</evidence>
<dbReference type="PRINTS" id="PR00080">
    <property type="entry name" value="SDRFAMILY"/>
</dbReference>
<evidence type="ECO:0000256" key="5">
    <source>
        <dbReference type="RuleBase" id="RU000363"/>
    </source>
</evidence>
<dbReference type="InterPro" id="IPR002347">
    <property type="entry name" value="SDR_fam"/>
</dbReference>
<dbReference type="Gene3D" id="3.40.50.720">
    <property type="entry name" value="NAD(P)-binding Rossmann-like Domain"/>
    <property type="match status" value="1"/>
</dbReference>
<keyword evidence="8" id="KW-1185">Reference proteome</keyword>
<comment type="subcellular location">
    <subcellularLocation>
        <location evidence="1">Endoplasmic reticulum</location>
    </subcellularLocation>
</comment>
<dbReference type="CDD" id="cd05356">
    <property type="entry name" value="17beta-HSD1_like_SDR_c"/>
    <property type="match status" value="1"/>
</dbReference>
<comment type="caution">
    <text evidence="7">The sequence shown here is derived from an EMBL/GenBank/DDBJ whole genome shotgun (WGS) entry which is preliminary data.</text>
</comment>
<keyword evidence="6" id="KW-0812">Transmembrane</keyword>
<dbReference type="InterPro" id="IPR051019">
    <property type="entry name" value="VLCFA-Steroid_DH"/>
</dbReference>
<dbReference type="PIRSF" id="PIRSF000126">
    <property type="entry name" value="11-beta-HSD1"/>
    <property type="match status" value="1"/>
</dbReference>
<feature type="transmembrane region" description="Helical" evidence="6">
    <location>
        <begin position="168"/>
        <end position="187"/>
    </location>
</feature>
<reference evidence="7 8" key="1">
    <citation type="submission" date="2024-01" db="EMBL/GenBank/DDBJ databases">
        <title>The genome of the rayed Mediterranean limpet Patella caerulea (Linnaeus, 1758).</title>
        <authorList>
            <person name="Anh-Thu Weber A."/>
            <person name="Halstead-Nussloch G."/>
        </authorList>
    </citation>
    <scope>NUCLEOTIDE SEQUENCE [LARGE SCALE GENOMIC DNA]</scope>
    <source>
        <strain evidence="7">AATW-2023a</strain>
        <tissue evidence="7">Whole specimen</tissue>
    </source>
</reference>
<gene>
    <name evidence="7" type="ORF">SNE40_002178</name>
</gene>
<evidence type="ECO:0000256" key="6">
    <source>
        <dbReference type="SAM" id="Phobius"/>
    </source>
</evidence>
<organism evidence="7 8">
    <name type="scientific">Patella caerulea</name>
    <name type="common">Rayed Mediterranean limpet</name>
    <dbReference type="NCBI Taxonomy" id="87958"/>
    <lineage>
        <taxon>Eukaryota</taxon>
        <taxon>Metazoa</taxon>
        <taxon>Spiralia</taxon>
        <taxon>Lophotrochozoa</taxon>
        <taxon>Mollusca</taxon>
        <taxon>Gastropoda</taxon>
        <taxon>Patellogastropoda</taxon>
        <taxon>Patelloidea</taxon>
        <taxon>Patellidae</taxon>
        <taxon>Patella</taxon>
    </lineage>
</organism>
<evidence type="ECO:0000313" key="8">
    <source>
        <dbReference type="Proteomes" id="UP001347796"/>
    </source>
</evidence>
<keyword evidence="6" id="KW-1133">Transmembrane helix</keyword>